<keyword evidence="1" id="KW-1133">Transmembrane helix</keyword>
<dbReference type="Pfam" id="PF20153">
    <property type="entry name" value="DUF6535"/>
    <property type="match status" value="1"/>
</dbReference>
<name>A0A5C3R0Z6_9AGAR</name>
<evidence type="ECO:0000259" key="2">
    <source>
        <dbReference type="Pfam" id="PF20153"/>
    </source>
</evidence>
<feature type="transmembrane region" description="Helical" evidence="1">
    <location>
        <begin position="116"/>
        <end position="135"/>
    </location>
</feature>
<dbReference type="EMBL" id="ML178814">
    <property type="protein sequence ID" value="TFL07268.1"/>
    <property type="molecule type" value="Genomic_DNA"/>
</dbReference>
<dbReference type="OrthoDB" id="3235960at2759"/>
<reference evidence="3 4" key="1">
    <citation type="journal article" date="2019" name="Nat. Ecol. Evol.">
        <title>Megaphylogeny resolves global patterns of mushroom evolution.</title>
        <authorList>
            <person name="Varga T."/>
            <person name="Krizsan K."/>
            <person name="Foldi C."/>
            <person name="Dima B."/>
            <person name="Sanchez-Garcia M."/>
            <person name="Sanchez-Ramirez S."/>
            <person name="Szollosi G.J."/>
            <person name="Szarkandi J.G."/>
            <person name="Papp V."/>
            <person name="Albert L."/>
            <person name="Andreopoulos W."/>
            <person name="Angelini C."/>
            <person name="Antonin V."/>
            <person name="Barry K.W."/>
            <person name="Bougher N.L."/>
            <person name="Buchanan P."/>
            <person name="Buyck B."/>
            <person name="Bense V."/>
            <person name="Catcheside P."/>
            <person name="Chovatia M."/>
            <person name="Cooper J."/>
            <person name="Damon W."/>
            <person name="Desjardin D."/>
            <person name="Finy P."/>
            <person name="Geml J."/>
            <person name="Haridas S."/>
            <person name="Hughes K."/>
            <person name="Justo A."/>
            <person name="Karasinski D."/>
            <person name="Kautmanova I."/>
            <person name="Kiss B."/>
            <person name="Kocsube S."/>
            <person name="Kotiranta H."/>
            <person name="LaButti K.M."/>
            <person name="Lechner B.E."/>
            <person name="Liimatainen K."/>
            <person name="Lipzen A."/>
            <person name="Lukacs Z."/>
            <person name="Mihaltcheva S."/>
            <person name="Morgado L.N."/>
            <person name="Niskanen T."/>
            <person name="Noordeloos M.E."/>
            <person name="Ohm R.A."/>
            <person name="Ortiz-Santana B."/>
            <person name="Ovrebo C."/>
            <person name="Racz N."/>
            <person name="Riley R."/>
            <person name="Savchenko A."/>
            <person name="Shiryaev A."/>
            <person name="Soop K."/>
            <person name="Spirin V."/>
            <person name="Szebenyi C."/>
            <person name="Tomsovsky M."/>
            <person name="Tulloss R.E."/>
            <person name="Uehling J."/>
            <person name="Grigoriev I.V."/>
            <person name="Vagvolgyi C."/>
            <person name="Papp T."/>
            <person name="Martin F.M."/>
            <person name="Miettinen O."/>
            <person name="Hibbett D.S."/>
            <person name="Nagy L.G."/>
        </authorList>
    </citation>
    <scope>NUCLEOTIDE SEQUENCE [LARGE SCALE GENOMIC DNA]</scope>
    <source>
        <strain evidence="3 4">CBS 309.79</strain>
    </source>
</reference>
<sequence>DITAKYPEDPYGEEASGNARVWRAYLDEAAVFDTEMIERWKDSTDVLLVFSGLFSAVVTTFVVQTAMKLEPDQAAQTAMLLAQIILAHQGNGGSSSSLPGDDDAFTAAPLDRAVNGLWFTSLAFSLATAFVAVLIKEWTRHYTSLASGTPQEQVRIRQYRYIGLELWHVPAIVGILPVLMHTALLLFFTGLVLFLVPL</sequence>
<feature type="domain" description="DUF6535" evidence="2">
    <location>
        <begin position="22"/>
        <end position="196"/>
    </location>
</feature>
<feature type="transmembrane region" description="Helical" evidence="1">
    <location>
        <begin position="166"/>
        <end position="196"/>
    </location>
</feature>
<evidence type="ECO:0000256" key="1">
    <source>
        <dbReference type="SAM" id="Phobius"/>
    </source>
</evidence>
<feature type="non-terminal residue" evidence="3">
    <location>
        <position position="1"/>
    </location>
</feature>
<keyword evidence="1" id="KW-0472">Membrane</keyword>
<evidence type="ECO:0000313" key="3">
    <source>
        <dbReference type="EMBL" id="TFL07268.1"/>
    </source>
</evidence>
<dbReference type="AlphaFoldDB" id="A0A5C3R0Z6"/>
<evidence type="ECO:0000313" key="4">
    <source>
        <dbReference type="Proteomes" id="UP000305067"/>
    </source>
</evidence>
<feature type="transmembrane region" description="Helical" evidence="1">
    <location>
        <begin position="46"/>
        <end position="67"/>
    </location>
</feature>
<dbReference type="InterPro" id="IPR045338">
    <property type="entry name" value="DUF6535"/>
</dbReference>
<feature type="non-terminal residue" evidence="3">
    <location>
        <position position="198"/>
    </location>
</feature>
<proteinExistence type="predicted"/>
<keyword evidence="4" id="KW-1185">Reference proteome</keyword>
<protein>
    <recommendedName>
        <fullName evidence="2">DUF6535 domain-containing protein</fullName>
    </recommendedName>
</protein>
<organism evidence="3 4">
    <name type="scientific">Pterulicium gracile</name>
    <dbReference type="NCBI Taxonomy" id="1884261"/>
    <lineage>
        <taxon>Eukaryota</taxon>
        <taxon>Fungi</taxon>
        <taxon>Dikarya</taxon>
        <taxon>Basidiomycota</taxon>
        <taxon>Agaricomycotina</taxon>
        <taxon>Agaricomycetes</taxon>
        <taxon>Agaricomycetidae</taxon>
        <taxon>Agaricales</taxon>
        <taxon>Pleurotineae</taxon>
        <taxon>Pterulaceae</taxon>
        <taxon>Pterulicium</taxon>
    </lineage>
</organism>
<gene>
    <name evidence="3" type="ORF">BDV98DRAFT_487541</name>
</gene>
<dbReference type="Proteomes" id="UP000305067">
    <property type="component" value="Unassembled WGS sequence"/>
</dbReference>
<accession>A0A5C3R0Z6</accession>
<keyword evidence="1" id="KW-0812">Transmembrane</keyword>